<proteinExistence type="predicted"/>
<organism evidence="1 2">
    <name type="scientific">Protopolystoma xenopodis</name>
    <dbReference type="NCBI Taxonomy" id="117903"/>
    <lineage>
        <taxon>Eukaryota</taxon>
        <taxon>Metazoa</taxon>
        <taxon>Spiralia</taxon>
        <taxon>Lophotrochozoa</taxon>
        <taxon>Platyhelminthes</taxon>
        <taxon>Monogenea</taxon>
        <taxon>Polyopisthocotylea</taxon>
        <taxon>Polystomatidea</taxon>
        <taxon>Polystomatidae</taxon>
        <taxon>Protopolystoma</taxon>
    </lineage>
</organism>
<protein>
    <submittedName>
        <fullName evidence="1">Uncharacterized protein</fullName>
    </submittedName>
</protein>
<name>A0A448WH68_9PLAT</name>
<dbReference type="AlphaFoldDB" id="A0A448WH68"/>
<evidence type="ECO:0000313" key="1">
    <source>
        <dbReference type="EMBL" id="VEL11663.1"/>
    </source>
</evidence>
<comment type="caution">
    <text evidence="1">The sequence shown here is derived from an EMBL/GenBank/DDBJ whole genome shotgun (WGS) entry which is preliminary data.</text>
</comment>
<evidence type="ECO:0000313" key="2">
    <source>
        <dbReference type="Proteomes" id="UP000784294"/>
    </source>
</evidence>
<accession>A0A448WH68</accession>
<keyword evidence="2" id="KW-1185">Reference proteome</keyword>
<sequence>MASCSNDVHHMMDESSAMFRRDGRAVLRGPLHITLHLQLQGKPHTASGEDNLWIPSTSLFKRNGLFSNIIPI</sequence>
<dbReference type="Proteomes" id="UP000784294">
    <property type="component" value="Unassembled WGS sequence"/>
</dbReference>
<reference evidence="1" key="1">
    <citation type="submission" date="2018-11" db="EMBL/GenBank/DDBJ databases">
        <authorList>
            <consortium name="Pathogen Informatics"/>
        </authorList>
    </citation>
    <scope>NUCLEOTIDE SEQUENCE</scope>
</reference>
<dbReference type="EMBL" id="CAAALY010012472">
    <property type="protein sequence ID" value="VEL11663.1"/>
    <property type="molecule type" value="Genomic_DNA"/>
</dbReference>
<gene>
    <name evidence="1" type="ORF">PXEA_LOCUS5103</name>
</gene>